<dbReference type="OrthoDB" id="5307922at2759"/>
<gene>
    <name evidence="7" type="ORF">J437_LFUL003839</name>
</gene>
<keyword evidence="5" id="KW-1133">Transmembrane helix</keyword>
<accession>A0A8K0KG84</accession>
<keyword evidence="2" id="KW-0597">Phosphoprotein</keyword>
<proteinExistence type="inferred from homology"/>
<dbReference type="PANTHER" id="PTHR10426:SF88">
    <property type="entry name" value="ADIPOCYTE PLASMA MEMBRANE-ASSOCIATED PROTEIN HEMOMUCIN-RELATED"/>
    <property type="match status" value="1"/>
</dbReference>
<dbReference type="AlphaFoldDB" id="A0A8K0KG84"/>
<reference evidence="7" key="1">
    <citation type="submission" date="2013-04" db="EMBL/GenBank/DDBJ databases">
        <authorList>
            <person name="Qu J."/>
            <person name="Murali S.C."/>
            <person name="Bandaranaike D."/>
            <person name="Bellair M."/>
            <person name="Blankenburg K."/>
            <person name="Chao H."/>
            <person name="Dinh H."/>
            <person name="Doddapaneni H."/>
            <person name="Downs B."/>
            <person name="Dugan-Rocha S."/>
            <person name="Elkadiri S."/>
            <person name="Gnanaolivu R.D."/>
            <person name="Hernandez B."/>
            <person name="Javaid M."/>
            <person name="Jayaseelan J.C."/>
            <person name="Lee S."/>
            <person name="Li M."/>
            <person name="Ming W."/>
            <person name="Munidasa M."/>
            <person name="Muniz J."/>
            <person name="Nguyen L."/>
            <person name="Ongeri F."/>
            <person name="Osuji N."/>
            <person name="Pu L.-L."/>
            <person name="Puazo M."/>
            <person name="Qu C."/>
            <person name="Quiroz J."/>
            <person name="Raj R."/>
            <person name="Weissenberger G."/>
            <person name="Xin Y."/>
            <person name="Zou X."/>
            <person name="Han Y."/>
            <person name="Richards S."/>
            <person name="Worley K."/>
            <person name="Muzny D."/>
            <person name="Gibbs R."/>
        </authorList>
    </citation>
    <scope>NUCLEOTIDE SEQUENCE</scope>
    <source>
        <strain evidence="7">Sampled in the wild</strain>
    </source>
</reference>
<dbReference type="Pfam" id="PF03088">
    <property type="entry name" value="Str_synth"/>
    <property type="match status" value="1"/>
</dbReference>
<evidence type="ECO:0000313" key="7">
    <source>
        <dbReference type="EMBL" id="KAG8233768.1"/>
    </source>
</evidence>
<evidence type="ECO:0000256" key="4">
    <source>
        <dbReference type="SAM" id="MobiDB-lite"/>
    </source>
</evidence>
<dbReference type="PANTHER" id="PTHR10426">
    <property type="entry name" value="STRICTOSIDINE SYNTHASE-RELATED"/>
    <property type="match status" value="1"/>
</dbReference>
<keyword evidence="5" id="KW-0472">Membrane</keyword>
<dbReference type="GO" id="GO:0016787">
    <property type="term" value="F:hydrolase activity"/>
    <property type="evidence" value="ECO:0007669"/>
    <property type="project" value="TreeGrafter"/>
</dbReference>
<feature type="domain" description="Strictosidine synthase conserved region" evidence="6">
    <location>
        <begin position="205"/>
        <end position="291"/>
    </location>
</feature>
<evidence type="ECO:0000256" key="1">
    <source>
        <dbReference type="ARBA" id="ARBA00009191"/>
    </source>
</evidence>
<dbReference type="SUPFAM" id="SSF63829">
    <property type="entry name" value="Calcium-dependent phosphotriesterase"/>
    <property type="match status" value="1"/>
</dbReference>
<feature type="transmembrane region" description="Helical" evidence="5">
    <location>
        <begin position="27"/>
        <end position="48"/>
    </location>
</feature>
<organism evidence="7 8">
    <name type="scientific">Ladona fulva</name>
    <name type="common">Scarce chaser dragonfly</name>
    <name type="synonym">Libellula fulva</name>
    <dbReference type="NCBI Taxonomy" id="123851"/>
    <lineage>
        <taxon>Eukaryota</taxon>
        <taxon>Metazoa</taxon>
        <taxon>Ecdysozoa</taxon>
        <taxon>Arthropoda</taxon>
        <taxon>Hexapoda</taxon>
        <taxon>Insecta</taxon>
        <taxon>Pterygota</taxon>
        <taxon>Palaeoptera</taxon>
        <taxon>Odonata</taxon>
        <taxon>Epiprocta</taxon>
        <taxon>Anisoptera</taxon>
        <taxon>Libelluloidea</taxon>
        <taxon>Libellulidae</taxon>
        <taxon>Ladona</taxon>
    </lineage>
</organism>
<protein>
    <recommendedName>
        <fullName evidence="6">Strictosidine synthase conserved region domain-containing protein</fullName>
    </recommendedName>
</protein>
<feature type="compositionally biased region" description="Basic and acidic residues" evidence="4">
    <location>
        <begin position="645"/>
        <end position="655"/>
    </location>
</feature>
<dbReference type="Proteomes" id="UP000792457">
    <property type="component" value="Unassembled WGS sequence"/>
</dbReference>
<reference evidence="7" key="2">
    <citation type="submission" date="2017-10" db="EMBL/GenBank/DDBJ databases">
        <title>Ladona fulva Genome sequencing and assembly.</title>
        <authorList>
            <person name="Murali S."/>
            <person name="Richards S."/>
            <person name="Bandaranaike D."/>
            <person name="Bellair M."/>
            <person name="Blankenburg K."/>
            <person name="Chao H."/>
            <person name="Dinh H."/>
            <person name="Doddapaneni H."/>
            <person name="Dugan-Rocha S."/>
            <person name="Elkadiri S."/>
            <person name="Gnanaolivu R."/>
            <person name="Hernandez B."/>
            <person name="Skinner E."/>
            <person name="Javaid M."/>
            <person name="Lee S."/>
            <person name="Li M."/>
            <person name="Ming W."/>
            <person name="Munidasa M."/>
            <person name="Muniz J."/>
            <person name="Nguyen L."/>
            <person name="Hughes D."/>
            <person name="Osuji N."/>
            <person name="Pu L.-L."/>
            <person name="Puazo M."/>
            <person name="Qu C."/>
            <person name="Quiroz J."/>
            <person name="Raj R."/>
            <person name="Weissenberger G."/>
            <person name="Xin Y."/>
            <person name="Zou X."/>
            <person name="Han Y."/>
            <person name="Worley K."/>
            <person name="Muzny D."/>
            <person name="Gibbs R."/>
        </authorList>
    </citation>
    <scope>NUCLEOTIDE SEQUENCE</scope>
    <source>
        <strain evidence="7">Sampled in the wild</strain>
    </source>
</reference>
<evidence type="ECO:0000256" key="3">
    <source>
        <dbReference type="ARBA" id="ARBA00023180"/>
    </source>
</evidence>
<evidence type="ECO:0000259" key="6">
    <source>
        <dbReference type="Pfam" id="PF03088"/>
    </source>
</evidence>
<feature type="region of interest" description="Disordered" evidence="4">
    <location>
        <begin position="629"/>
        <end position="668"/>
    </location>
</feature>
<dbReference type="InterPro" id="IPR018119">
    <property type="entry name" value="Strictosidine_synth_cons-reg"/>
</dbReference>
<keyword evidence="5" id="KW-0812">Transmembrane</keyword>
<evidence type="ECO:0000256" key="5">
    <source>
        <dbReference type="SAM" id="Phobius"/>
    </source>
</evidence>
<dbReference type="GO" id="GO:0012505">
    <property type="term" value="C:endomembrane system"/>
    <property type="evidence" value="ECO:0007669"/>
    <property type="project" value="TreeGrafter"/>
</dbReference>
<sequence length="668" mass="73477">MEAAMPEEEDVVEKKKRRLVGTKSRRFMVVVAFLLVLLVAACLLLIFLPCLPPNLPFPPYNSTLPKPLVGNQIPKDWLSGAKPVSAFYSDANEDGNAAVLSGPESIARKGEMLYTGLLGGHLVSLSPKYGKVQVYNVTKFGEECEDISEGTKCGRPMGMRFHSDGFLYVTDAYLGLYKVNVETGEKIRLAKSHHYISGRRPSLPNDLDIAKDGTVYWSDASTNVKVEDVVLEFMSEPSGRLIRYNPVKEKSEAVIKNVQCANGVQLSPNEDFVLVAEGGKDRILRYYLKGPQKGTHDIFVDGLPGVPDKIRSSGRPEGGYLVWCIVSHGSAQNGGRGGGFLMWLRRNRIMRTLMMRGLFLLESIFKNSYDRFGDSFSKKMVYVLGNLAYMGPFLTSEGLVLELDAHGNITGSFFSKDRSVTMASEMHVLPGGRGGIKGLGNVYIGSPVNPHLLQVPIKEGKMLEMAMAYEKGNTLFDNQTLADGHQHEAMTTTFPETNQISTNVTSSIPETSTTATTDDISVSLNDTGNSLFTYPEEEEELNLKQVDNNSRENDYKTVSDVENTNQTSTESFLEAFFGTVTLDGLNAVTEVSLENSADDLSNSSDWLSDFSTNSTDSSGSLFTTLLEDDSRNMVSKYSDDTDGQYEEKSKGKEDYPQGSNNQSITESS</sequence>
<evidence type="ECO:0000256" key="2">
    <source>
        <dbReference type="ARBA" id="ARBA00022553"/>
    </source>
</evidence>
<keyword evidence="3" id="KW-0325">Glycoprotein</keyword>
<feature type="compositionally biased region" description="Polar residues" evidence="4">
    <location>
        <begin position="657"/>
        <end position="668"/>
    </location>
</feature>
<dbReference type="InterPro" id="IPR011042">
    <property type="entry name" value="6-blade_b-propeller_TolB-like"/>
</dbReference>
<comment type="similarity">
    <text evidence="1">Belongs to the strictosidine synthase family.</text>
</comment>
<dbReference type="Gene3D" id="2.120.10.30">
    <property type="entry name" value="TolB, C-terminal domain"/>
    <property type="match status" value="1"/>
</dbReference>
<keyword evidence="8" id="KW-1185">Reference proteome</keyword>
<evidence type="ECO:0000313" key="8">
    <source>
        <dbReference type="Proteomes" id="UP000792457"/>
    </source>
</evidence>
<dbReference type="EMBL" id="KZ308746">
    <property type="protein sequence ID" value="KAG8233768.1"/>
    <property type="molecule type" value="Genomic_DNA"/>
</dbReference>
<name>A0A8K0KG84_LADFU</name>
<comment type="caution">
    <text evidence="7">The sequence shown here is derived from an EMBL/GenBank/DDBJ whole genome shotgun (WGS) entry which is preliminary data.</text>
</comment>